<gene>
    <name evidence="3" type="ORF">PEVE_00043528</name>
</gene>
<sequence>MKFLVLLLFCLVSVSVFVAADEEEDAVLAKLLEDEEGANEPGSDEEEEPRFAREVEEDALSEEQGPIANDLSEGDEQAEEEDEGKVRVAEAQFQY</sequence>
<evidence type="ECO:0000256" key="1">
    <source>
        <dbReference type="SAM" id="MobiDB-lite"/>
    </source>
</evidence>
<evidence type="ECO:0000313" key="3">
    <source>
        <dbReference type="EMBL" id="CAH3145521.1"/>
    </source>
</evidence>
<feature type="compositionally biased region" description="Acidic residues" evidence="1">
    <location>
        <begin position="33"/>
        <end position="48"/>
    </location>
</feature>
<evidence type="ECO:0000256" key="2">
    <source>
        <dbReference type="SAM" id="SignalP"/>
    </source>
</evidence>
<dbReference type="EMBL" id="CALNXI010000893">
    <property type="protein sequence ID" value="CAH3145521.1"/>
    <property type="molecule type" value="Genomic_DNA"/>
</dbReference>
<feature type="chain" id="PRO_5046695451" evidence="2">
    <location>
        <begin position="21"/>
        <end position="95"/>
    </location>
</feature>
<dbReference type="Proteomes" id="UP001159427">
    <property type="component" value="Unassembled WGS sequence"/>
</dbReference>
<organism evidence="3 4">
    <name type="scientific">Porites evermanni</name>
    <dbReference type="NCBI Taxonomy" id="104178"/>
    <lineage>
        <taxon>Eukaryota</taxon>
        <taxon>Metazoa</taxon>
        <taxon>Cnidaria</taxon>
        <taxon>Anthozoa</taxon>
        <taxon>Hexacorallia</taxon>
        <taxon>Scleractinia</taxon>
        <taxon>Fungiina</taxon>
        <taxon>Poritidae</taxon>
        <taxon>Porites</taxon>
    </lineage>
</organism>
<evidence type="ECO:0000313" key="4">
    <source>
        <dbReference type="Proteomes" id="UP001159427"/>
    </source>
</evidence>
<accession>A0ABN8PJZ3</accession>
<protein>
    <submittedName>
        <fullName evidence="3">Uncharacterized protein</fullName>
    </submittedName>
</protein>
<comment type="caution">
    <text evidence="3">The sequence shown here is derived from an EMBL/GenBank/DDBJ whole genome shotgun (WGS) entry which is preliminary data.</text>
</comment>
<reference evidence="3 4" key="1">
    <citation type="submission" date="2022-05" db="EMBL/GenBank/DDBJ databases">
        <authorList>
            <consortium name="Genoscope - CEA"/>
            <person name="William W."/>
        </authorList>
    </citation>
    <scope>NUCLEOTIDE SEQUENCE [LARGE SCALE GENOMIC DNA]</scope>
</reference>
<name>A0ABN8PJZ3_9CNID</name>
<feature type="compositionally biased region" description="Acidic residues" evidence="1">
    <location>
        <begin position="72"/>
        <end position="83"/>
    </location>
</feature>
<feature type="region of interest" description="Disordered" evidence="1">
    <location>
        <begin position="32"/>
        <end position="95"/>
    </location>
</feature>
<proteinExistence type="predicted"/>
<keyword evidence="4" id="KW-1185">Reference proteome</keyword>
<feature type="signal peptide" evidence="2">
    <location>
        <begin position="1"/>
        <end position="20"/>
    </location>
</feature>
<keyword evidence="2" id="KW-0732">Signal</keyword>